<keyword evidence="9" id="KW-0378">Hydrolase</keyword>
<dbReference type="KEGG" id="ccv:CCV52592_1898"/>
<comment type="similarity">
    <text evidence="2 8">Belongs to the carbamoyltransferase HypF family.</text>
</comment>
<feature type="domain" description="Acylphosphatase-like" evidence="10">
    <location>
        <begin position="4"/>
        <end position="89"/>
    </location>
</feature>
<evidence type="ECO:0000313" key="13">
    <source>
        <dbReference type="Proteomes" id="UP000006380"/>
    </source>
</evidence>
<dbReference type="InterPro" id="IPR017968">
    <property type="entry name" value="Acylphosphatase_CS"/>
</dbReference>
<dbReference type="InterPro" id="IPR036046">
    <property type="entry name" value="Acylphosphatase-like_dom_sf"/>
</dbReference>
<dbReference type="GO" id="GO:0016743">
    <property type="term" value="F:carboxyl- or carbamoyltransferase activity"/>
    <property type="evidence" value="ECO:0007669"/>
    <property type="project" value="UniProtKB-UniRule"/>
</dbReference>
<dbReference type="GO" id="GO:0008270">
    <property type="term" value="F:zinc ion binding"/>
    <property type="evidence" value="ECO:0007669"/>
    <property type="project" value="UniProtKB-KW"/>
</dbReference>
<evidence type="ECO:0000313" key="12">
    <source>
        <dbReference type="EMBL" id="EAU00104.1"/>
    </source>
</evidence>
<evidence type="ECO:0000256" key="8">
    <source>
        <dbReference type="PIRNR" id="PIRNR006256"/>
    </source>
</evidence>
<dbReference type="GO" id="GO:0051604">
    <property type="term" value="P:protein maturation"/>
    <property type="evidence" value="ECO:0007669"/>
    <property type="project" value="TreeGrafter"/>
</dbReference>
<dbReference type="Pfam" id="PF22521">
    <property type="entry name" value="HypF_C_2"/>
    <property type="match status" value="1"/>
</dbReference>
<dbReference type="InterPro" id="IPR011125">
    <property type="entry name" value="Znf_HypF"/>
</dbReference>
<evidence type="ECO:0000256" key="1">
    <source>
        <dbReference type="ARBA" id="ARBA00004711"/>
    </source>
</evidence>
<keyword evidence="13" id="KW-1185">Reference proteome</keyword>
<evidence type="ECO:0000256" key="2">
    <source>
        <dbReference type="ARBA" id="ARBA00008097"/>
    </source>
</evidence>
<dbReference type="GO" id="GO:0003998">
    <property type="term" value="F:acylphosphatase activity"/>
    <property type="evidence" value="ECO:0007669"/>
    <property type="project" value="UniProtKB-EC"/>
</dbReference>
<dbReference type="InterPro" id="IPR041440">
    <property type="entry name" value="HypF_C"/>
</dbReference>
<dbReference type="Gene3D" id="3.30.420.360">
    <property type="match status" value="1"/>
</dbReference>
<dbReference type="SUPFAM" id="SSF54975">
    <property type="entry name" value="Acylphosphatase/BLUF domain-like"/>
    <property type="match status" value="1"/>
</dbReference>
<dbReference type="Pfam" id="PF00708">
    <property type="entry name" value="Acylphosphatase"/>
    <property type="match status" value="1"/>
</dbReference>
<comment type="catalytic activity">
    <reaction evidence="9">
        <text>an acyl phosphate + H2O = a carboxylate + phosphate + H(+)</text>
        <dbReference type="Rhea" id="RHEA:14965"/>
        <dbReference type="ChEBI" id="CHEBI:15377"/>
        <dbReference type="ChEBI" id="CHEBI:15378"/>
        <dbReference type="ChEBI" id="CHEBI:29067"/>
        <dbReference type="ChEBI" id="CHEBI:43474"/>
        <dbReference type="ChEBI" id="CHEBI:59918"/>
        <dbReference type="EC" id="3.6.1.7"/>
    </reaction>
</comment>
<organism evidence="12 13">
    <name type="scientific">Campylobacter curvus (strain 525.92)</name>
    <dbReference type="NCBI Taxonomy" id="360105"/>
    <lineage>
        <taxon>Bacteria</taxon>
        <taxon>Pseudomonadati</taxon>
        <taxon>Campylobacterota</taxon>
        <taxon>Epsilonproteobacteria</taxon>
        <taxon>Campylobacterales</taxon>
        <taxon>Campylobacteraceae</taxon>
        <taxon>Campylobacter</taxon>
    </lineage>
</organism>
<keyword evidence="6" id="KW-0862">Zinc</keyword>
<evidence type="ECO:0000256" key="9">
    <source>
        <dbReference type="PROSITE-ProRule" id="PRU00520"/>
    </source>
</evidence>
<dbReference type="NCBIfam" id="TIGR00143">
    <property type="entry name" value="hypF"/>
    <property type="match status" value="1"/>
</dbReference>
<name>A7GYJ9_CAMC5</name>
<dbReference type="AlphaFoldDB" id="A7GYJ9"/>
<evidence type="ECO:0000256" key="6">
    <source>
        <dbReference type="ARBA" id="ARBA00022833"/>
    </source>
</evidence>
<dbReference type="InterPro" id="IPR001792">
    <property type="entry name" value="Acylphosphatase-like_dom"/>
</dbReference>
<reference evidence="12" key="1">
    <citation type="submission" date="2016-07" db="EMBL/GenBank/DDBJ databases">
        <title>Comparative genomics of the Campylobacter concisus group.</title>
        <authorList>
            <person name="Miller W.G."/>
            <person name="Yee E."/>
            <person name="Chapman M.H."/>
            <person name="Huynh S."/>
            <person name="Bono J.L."/>
            <person name="On S.L.W."/>
            <person name="StLeger J."/>
            <person name="Foster G."/>
            <person name="Parker C.T."/>
        </authorList>
    </citation>
    <scope>NUCLEOTIDE SEQUENCE</scope>
    <source>
        <strain evidence="12">525.92</strain>
    </source>
</reference>
<dbReference type="InterPro" id="IPR006070">
    <property type="entry name" value="Sua5-like_dom"/>
</dbReference>
<accession>A7GYJ9</accession>
<feature type="domain" description="YrdC-like" evidence="11">
    <location>
        <begin position="199"/>
        <end position="384"/>
    </location>
</feature>
<dbReference type="Gene3D" id="3.90.870.50">
    <property type="match status" value="1"/>
</dbReference>
<dbReference type="EC" id="6.2.-.-" evidence="8"/>
<dbReference type="PANTHER" id="PTHR42959:SF1">
    <property type="entry name" value="CARBAMOYLTRANSFERASE HYPF"/>
    <property type="match status" value="1"/>
</dbReference>
<dbReference type="InterPro" id="IPR004421">
    <property type="entry name" value="Carbamoyltransferase_HypF"/>
</dbReference>
<comment type="pathway">
    <text evidence="1">Protein modification; [NiFe] hydrogenase maturation.</text>
</comment>
<gene>
    <name evidence="12" type="primary">hypF</name>
    <name evidence="12" type="ORF">CCV52592_1898</name>
</gene>
<dbReference type="RefSeq" id="WP_011992309.1">
    <property type="nucleotide sequence ID" value="NC_009715.2"/>
</dbReference>
<evidence type="ECO:0000259" key="10">
    <source>
        <dbReference type="PROSITE" id="PS51160"/>
    </source>
</evidence>
<dbReference type="SUPFAM" id="SSF55821">
    <property type="entry name" value="YrdC/RibB"/>
    <property type="match status" value="1"/>
</dbReference>
<sequence>MKSSYRYEISGLVQGVGFRPFVYNLALRFGLFGEVYNDDEGVKLCLFGETSDIAKFEKALFDELPELARIDELKRFDSKLEFSDFKIISSKSAKKQAPILPDFALCTDCEREFYDPANPRYHYAFINCTNCGPRFSIIKSLPYDRPNTTMSKFKMCGFCESEYKDPSNRRYHAQPVSCPNCGPTLMLKDKTGKILSKNDEAAKQAAKLINEGKILAVKGLGGFHLVCDAHDENAVNLLRKRKNRPSKPFAIMSKNLQSARNLAQISDAQAKLLSSNLKPIVLLQSAKDSPLAPSVAPNLNKVGVMLAFSGIHLLLFEYLNHDIVATSANVSGEVVIYDEKQLQDKLGGVFDYYLDHDREIYSSSDDSIAFVVDDEPIFIRTSRGLNPKFFRSKFSQKGTFLALGAELKDQFAIYKDGEVMLSPYIGDLKNIAVFERFEAILKLFASTYELKFDAVIADMHPHFLNVKWAKEQGFTPICVQHHYAHLLSVMFENDLPRERKFLGFCFDGTGYAPSGEIWGGEVMIVDARGFERIYHFDEFALLGGESSIKNIWQIAYSLILKYGLEAQAENFLKSHDKKSLNNLKIIAQKGINSPQTSSLGRIFDAFASIVLSMSESSYEGESGMRLEALYDENLDVSYKFSLQDGVINFKEAMKGALKDEPRLAATAFINALANIVCEIAKERNLPVLLSGGVFQNATLLRKIMRNFRRDGVEFYLNKKFCSNDSGVSLGQLYYYLCSF</sequence>
<dbReference type="EMBL" id="CP000767">
    <property type="protein sequence ID" value="EAU00104.1"/>
    <property type="molecule type" value="Genomic_DNA"/>
</dbReference>
<dbReference type="PROSITE" id="PS51163">
    <property type="entry name" value="YRDC"/>
    <property type="match status" value="1"/>
</dbReference>
<dbReference type="GO" id="GO:0003725">
    <property type="term" value="F:double-stranded RNA binding"/>
    <property type="evidence" value="ECO:0007669"/>
    <property type="project" value="InterPro"/>
</dbReference>
<proteinExistence type="inferred from homology"/>
<dbReference type="GO" id="GO:0016874">
    <property type="term" value="F:ligase activity"/>
    <property type="evidence" value="ECO:0007669"/>
    <property type="project" value="UniProtKB-UniRule"/>
</dbReference>
<dbReference type="Pfam" id="PF17788">
    <property type="entry name" value="HypF_C"/>
    <property type="match status" value="1"/>
</dbReference>
<keyword evidence="4" id="KW-0479">Metal-binding</keyword>
<dbReference type="InterPro" id="IPR055128">
    <property type="entry name" value="HypF_C_2"/>
</dbReference>
<dbReference type="UniPathway" id="UPA00335"/>
<evidence type="ECO:0000259" key="11">
    <source>
        <dbReference type="PROSITE" id="PS51163"/>
    </source>
</evidence>
<dbReference type="PROSITE" id="PS00150">
    <property type="entry name" value="ACYLPHOSPHATASE_1"/>
    <property type="match status" value="1"/>
</dbReference>
<comment type="catalytic activity">
    <reaction evidence="7">
        <text>C-terminal L-cysteinyl-[HypE protein] + carbamoyl phosphate + ATP + H2O = C-terminal S-carboxamide-L-cysteinyl-[HypE protein] + AMP + phosphate + diphosphate + H(+)</text>
        <dbReference type="Rhea" id="RHEA:55636"/>
        <dbReference type="Rhea" id="RHEA-COMP:14247"/>
        <dbReference type="Rhea" id="RHEA-COMP:14392"/>
        <dbReference type="ChEBI" id="CHEBI:15377"/>
        <dbReference type="ChEBI" id="CHEBI:15378"/>
        <dbReference type="ChEBI" id="CHEBI:30616"/>
        <dbReference type="ChEBI" id="CHEBI:33019"/>
        <dbReference type="ChEBI" id="CHEBI:43474"/>
        <dbReference type="ChEBI" id="CHEBI:58228"/>
        <dbReference type="ChEBI" id="CHEBI:76913"/>
        <dbReference type="ChEBI" id="CHEBI:139126"/>
        <dbReference type="ChEBI" id="CHEBI:456215"/>
    </reaction>
</comment>
<dbReference type="Proteomes" id="UP000006380">
    <property type="component" value="Chromosome"/>
</dbReference>
<dbReference type="Gene3D" id="3.30.420.40">
    <property type="match status" value="1"/>
</dbReference>
<dbReference type="OrthoDB" id="9808093at2"/>
<dbReference type="STRING" id="360105.CCV52592_1898"/>
<keyword evidence="3" id="KW-0436">Ligase</keyword>
<dbReference type="Pfam" id="PF01300">
    <property type="entry name" value="Sua5_yciO_yrdC"/>
    <property type="match status" value="1"/>
</dbReference>
<dbReference type="HOGENOM" id="CLU_009164_0_0_7"/>
<keyword evidence="5" id="KW-0863">Zinc-finger</keyword>
<evidence type="ECO:0000256" key="5">
    <source>
        <dbReference type="ARBA" id="ARBA00022771"/>
    </source>
</evidence>
<dbReference type="InterPro" id="IPR051060">
    <property type="entry name" value="Carbamoyltrans_HypF-like"/>
</dbReference>
<feature type="active site" evidence="9">
    <location>
        <position position="37"/>
    </location>
</feature>
<dbReference type="PROSITE" id="PS51160">
    <property type="entry name" value="ACYLPHOSPHATASE_3"/>
    <property type="match status" value="1"/>
</dbReference>
<dbReference type="Pfam" id="PF07503">
    <property type="entry name" value="zf-HYPF"/>
    <property type="match status" value="2"/>
</dbReference>
<dbReference type="PIRSF" id="PIRSF006256">
    <property type="entry name" value="CMPcnvr_hdrg_mat"/>
    <property type="match status" value="1"/>
</dbReference>
<protein>
    <recommendedName>
        <fullName evidence="8">Carbamoyltransferase</fullName>
        <ecNumber evidence="8">6.2.-.-</ecNumber>
    </recommendedName>
</protein>
<evidence type="ECO:0000256" key="7">
    <source>
        <dbReference type="ARBA" id="ARBA00048220"/>
    </source>
</evidence>
<dbReference type="Gene3D" id="3.30.110.120">
    <property type="match status" value="1"/>
</dbReference>
<dbReference type="PANTHER" id="PTHR42959">
    <property type="entry name" value="CARBAMOYLTRANSFERASE"/>
    <property type="match status" value="1"/>
</dbReference>
<feature type="active site" evidence="9">
    <location>
        <position position="19"/>
    </location>
</feature>
<dbReference type="InterPro" id="IPR017945">
    <property type="entry name" value="DHBP_synth_RibB-like_a/b_dom"/>
</dbReference>
<evidence type="ECO:0000256" key="3">
    <source>
        <dbReference type="ARBA" id="ARBA00022598"/>
    </source>
</evidence>
<evidence type="ECO:0000256" key="4">
    <source>
        <dbReference type="ARBA" id="ARBA00022723"/>
    </source>
</evidence>